<evidence type="ECO:0000259" key="8">
    <source>
        <dbReference type="PROSITE" id="PS50850"/>
    </source>
</evidence>
<reference evidence="9 10" key="2">
    <citation type="journal article" date="2009" name="PLoS ONE">
        <title>The photosynthetic apparatus and its regulation in the aerobic gammaproteobacterium Congregibacter litoralis gen. nov., sp. nov.</title>
        <authorList>
            <person name="Spring S."/>
            <person name="Lunsdorf H."/>
            <person name="Fuchs B.M."/>
            <person name="Tindall B.J."/>
        </authorList>
    </citation>
    <scope>NUCLEOTIDE SEQUENCE [LARGE SCALE GENOMIC DNA]</scope>
    <source>
        <strain evidence="9">KT71</strain>
    </source>
</reference>
<feature type="transmembrane region" description="Helical" evidence="7">
    <location>
        <begin position="81"/>
        <end position="100"/>
    </location>
</feature>
<dbReference type="InterPro" id="IPR020846">
    <property type="entry name" value="MFS_dom"/>
</dbReference>
<dbReference type="InterPro" id="IPR036259">
    <property type="entry name" value="MFS_trans_sf"/>
</dbReference>
<dbReference type="PRINTS" id="PR01036">
    <property type="entry name" value="TCRTETB"/>
</dbReference>
<dbReference type="HOGENOM" id="CLU_001265_47_5_6"/>
<dbReference type="SUPFAM" id="SSF103473">
    <property type="entry name" value="MFS general substrate transporter"/>
    <property type="match status" value="1"/>
</dbReference>
<keyword evidence="6 7" id="KW-0472">Membrane</keyword>
<feature type="transmembrane region" description="Helical" evidence="7">
    <location>
        <begin position="344"/>
        <end position="365"/>
    </location>
</feature>
<evidence type="ECO:0000256" key="6">
    <source>
        <dbReference type="ARBA" id="ARBA00023136"/>
    </source>
</evidence>
<feature type="transmembrane region" description="Helical" evidence="7">
    <location>
        <begin position="371"/>
        <end position="392"/>
    </location>
</feature>
<evidence type="ECO:0000256" key="7">
    <source>
        <dbReference type="SAM" id="Phobius"/>
    </source>
</evidence>
<feature type="domain" description="Major facilitator superfamily (MFS) profile" evidence="8">
    <location>
        <begin position="15"/>
        <end position="396"/>
    </location>
</feature>
<evidence type="ECO:0000256" key="1">
    <source>
        <dbReference type="ARBA" id="ARBA00004651"/>
    </source>
</evidence>
<accession>A4ADQ5</accession>
<keyword evidence="3" id="KW-1003">Cell membrane</keyword>
<evidence type="ECO:0000313" key="9">
    <source>
        <dbReference type="EMBL" id="EAQ95863.2"/>
    </source>
</evidence>
<reference evidence="9 10" key="1">
    <citation type="journal article" date="2007" name="Proc. Natl. Acad. Sci. U.S.A.">
        <title>Characterization of a marine gammaproteobacterium capable of aerobic anoxygenic photosynthesis.</title>
        <authorList>
            <person name="Fuchs B.M."/>
            <person name="Spring S."/>
            <person name="Teeling H."/>
            <person name="Quast C."/>
            <person name="Wulf J."/>
            <person name="Schattenhofer M."/>
            <person name="Yan S."/>
            <person name="Ferriera S."/>
            <person name="Johnson J."/>
            <person name="Glockner F.O."/>
            <person name="Amann R."/>
        </authorList>
    </citation>
    <scope>NUCLEOTIDE SEQUENCE [LARGE SCALE GENOMIC DNA]</scope>
    <source>
        <strain evidence="9">KT71</strain>
    </source>
</reference>
<keyword evidence="4 7" id="KW-0812">Transmembrane</keyword>
<evidence type="ECO:0000313" key="10">
    <source>
        <dbReference type="Proteomes" id="UP000019205"/>
    </source>
</evidence>
<keyword evidence="2" id="KW-0813">Transport</keyword>
<proteinExistence type="predicted"/>
<comment type="caution">
    <text evidence="9">The sequence shown here is derived from an EMBL/GenBank/DDBJ whole genome shotgun (WGS) entry which is preliminary data.</text>
</comment>
<comment type="subcellular location">
    <subcellularLocation>
        <location evidence="1">Cell membrane</location>
        <topology evidence="1">Multi-pass membrane protein</topology>
    </subcellularLocation>
</comment>
<evidence type="ECO:0000256" key="4">
    <source>
        <dbReference type="ARBA" id="ARBA00022692"/>
    </source>
</evidence>
<gene>
    <name evidence="9" type="ORF">KT71_18456</name>
</gene>
<dbReference type="OrthoDB" id="9812221at2"/>
<dbReference type="Gene3D" id="1.20.1720.10">
    <property type="entry name" value="Multidrug resistance protein D"/>
    <property type="match status" value="1"/>
</dbReference>
<feature type="transmembrane region" description="Helical" evidence="7">
    <location>
        <begin position="49"/>
        <end position="69"/>
    </location>
</feature>
<dbReference type="PANTHER" id="PTHR42718">
    <property type="entry name" value="MAJOR FACILITATOR SUPERFAMILY MULTIDRUG TRANSPORTER MFSC"/>
    <property type="match status" value="1"/>
</dbReference>
<dbReference type="PROSITE" id="PS50850">
    <property type="entry name" value="MFS"/>
    <property type="match status" value="1"/>
</dbReference>
<feature type="transmembrane region" description="Helical" evidence="7">
    <location>
        <begin position="12"/>
        <end position="37"/>
    </location>
</feature>
<feature type="transmembrane region" description="Helical" evidence="7">
    <location>
        <begin position="249"/>
        <end position="267"/>
    </location>
</feature>
<feature type="transmembrane region" description="Helical" evidence="7">
    <location>
        <begin position="139"/>
        <end position="163"/>
    </location>
</feature>
<organism evidence="9 10">
    <name type="scientific">Congregibacter litoralis KT71</name>
    <dbReference type="NCBI Taxonomy" id="314285"/>
    <lineage>
        <taxon>Bacteria</taxon>
        <taxon>Pseudomonadati</taxon>
        <taxon>Pseudomonadota</taxon>
        <taxon>Gammaproteobacteria</taxon>
        <taxon>Cellvibrionales</taxon>
        <taxon>Halieaceae</taxon>
        <taxon>Congregibacter</taxon>
    </lineage>
</organism>
<dbReference type="PANTHER" id="PTHR42718:SF46">
    <property type="entry name" value="BLR6921 PROTEIN"/>
    <property type="match status" value="1"/>
</dbReference>
<dbReference type="eggNOG" id="COG0477">
    <property type="taxonomic scope" value="Bacteria"/>
</dbReference>
<name>A4ADQ5_9GAMM</name>
<dbReference type="Pfam" id="PF07690">
    <property type="entry name" value="MFS_1"/>
    <property type="match status" value="1"/>
</dbReference>
<keyword evidence="5 7" id="KW-1133">Transmembrane helix</keyword>
<protein>
    <submittedName>
        <fullName evidence="9">Arabinose efflux permease</fullName>
    </submittedName>
</protein>
<feature type="transmembrane region" description="Helical" evidence="7">
    <location>
        <begin position="222"/>
        <end position="243"/>
    </location>
</feature>
<dbReference type="InterPro" id="IPR011701">
    <property type="entry name" value="MFS"/>
</dbReference>
<dbReference type="GO" id="GO:0022857">
    <property type="term" value="F:transmembrane transporter activity"/>
    <property type="evidence" value="ECO:0007669"/>
    <property type="project" value="InterPro"/>
</dbReference>
<dbReference type="EMBL" id="AAOA02000001">
    <property type="protein sequence ID" value="EAQ95863.2"/>
    <property type="molecule type" value="Genomic_DNA"/>
</dbReference>
<keyword evidence="10" id="KW-1185">Reference proteome</keyword>
<sequence>MRATPESRSFRAVGVAGLLVCCTVLGLAGTDLVLPAVPGLPDYLGGSIAQAQFVLATFAAGTGIGLLLFGELGSFLDHRKMLVSSLLAYGFLSGAAAMAPNLELLIALRFLQGVAASCAAVVTPGMVRALFDEQGALRALGALGSIESLAPAIAPIIGVWLLSAYGWSASFWVTAMLAVGLSVLVAVSGRYVPAVSGNPSRLGYWLLVRNAVFQRYALSQGLSLGSLLAFVFAMPTVYVVAFGGEIQQFIVMQLLGISTYIVAANLSSRLVRRFGAERTIYGGSILAFGGSILMLAYGLLGGREPWVIWALFLPFNMGFGFRGPPGFYRSLQASDGDDARASALVILYVMLITAAATALISPFVASGLWPAALAACLLGALSLVILPLLPALPEDT</sequence>
<evidence type="ECO:0000256" key="5">
    <source>
        <dbReference type="ARBA" id="ARBA00022989"/>
    </source>
</evidence>
<feature type="transmembrane region" description="Helical" evidence="7">
    <location>
        <begin position="106"/>
        <end position="127"/>
    </location>
</feature>
<dbReference type="GO" id="GO:0005886">
    <property type="term" value="C:plasma membrane"/>
    <property type="evidence" value="ECO:0007669"/>
    <property type="project" value="UniProtKB-SubCell"/>
</dbReference>
<dbReference type="AlphaFoldDB" id="A4ADQ5"/>
<feature type="transmembrane region" description="Helical" evidence="7">
    <location>
        <begin position="306"/>
        <end position="323"/>
    </location>
</feature>
<dbReference type="Proteomes" id="UP000019205">
    <property type="component" value="Chromosome"/>
</dbReference>
<evidence type="ECO:0000256" key="3">
    <source>
        <dbReference type="ARBA" id="ARBA00022475"/>
    </source>
</evidence>
<feature type="transmembrane region" description="Helical" evidence="7">
    <location>
        <begin position="169"/>
        <end position="192"/>
    </location>
</feature>
<feature type="transmembrane region" description="Helical" evidence="7">
    <location>
        <begin position="279"/>
        <end position="300"/>
    </location>
</feature>
<dbReference type="RefSeq" id="WP_023659392.1">
    <property type="nucleotide sequence ID" value="NZ_CM002299.1"/>
</dbReference>
<evidence type="ECO:0000256" key="2">
    <source>
        <dbReference type="ARBA" id="ARBA00022448"/>
    </source>
</evidence>
<dbReference type="STRING" id="314285.KT71_18456"/>